<dbReference type="KEGG" id="rdi:CMV14_05070"/>
<dbReference type="RefSeq" id="WP_066964113.1">
    <property type="nucleotide sequence ID" value="NZ_CP023449.1"/>
</dbReference>
<accession>A0A2A4FSK5</accession>
<proteinExistence type="predicted"/>
<dbReference type="EMBL" id="NWUF01000024">
    <property type="protein sequence ID" value="PCE40676.1"/>
    <property type="molecule type" value="Genomic_DNA"/>
</dbReference>
<protein>
    <submittedName>
        <fullName evidence="2">Uncharacterized protein</fullName>
    </submittedName>
</protein>
<organism evidence="2 3">
    <name type="scientific">Rhizorhabdus dicambivorans</name>
    <dbReference type="NCBI Taxonomy" id="1850238"/>
    <lineage>
        <taxon>Bacteria</taxon>
        <taxon>Pseudomonadati</taxon>
        <taxon>Pseudomonadota</taxon>
        <taxon>Alphaproteobacteria</taxon>
        <taxon>Sphingomonadales</taxon>
        <taxon>Sphingomonadaceae</taxon>
        <taxon>Rhizorhabdus</taxon>
    </lineage>
</organism>
<feature type="compositionally biased region" description="Basic and acidic residues" evidence="1">
    <location>
        <begin position="70"/>
        <end position="88"/>
    </location>
</feature>
<evidence type="ECO:0000256" key="1">
    <source>
        <dbReference type="SAM" id="MobiDB-lite"/>
    </source>
</evidence>
<evidence type="ECO:0000313" key="3">
    <source>
        <dbReference type="Proteomes" id="UP000218934"/>
    </source>
</evidence>
<evidence type="ECO:0000313" key="2">
    <source>
        <dbReference type="EMBL" id="PCE40676.1"/>
    </source>
</evidence>
<feature type="region of interest" description="Disordered" evidence="1">
    <location>
        <begin position="70"/>
        <end position="95"/>
    </location>
</feature>
<dbReference type="AlphaFoldDB" id="A0A2A4FSK5"/>
<gene>
    <name evidence="2" type="ORF">COO09_18970</name>
</gene>
<sequence>MRPPGSARDEWQAAWPTVVAAAVGQAFCTSHIYSLGLFIAPLEQQFGWSRTQITSGYLLLSAASILCPDDRRPDGSDRPAPHRVDRHSALLLGAG</sequence>
<comment type="caution">
    <text evidence="2">The sequence shown here is derived from an EMBL/GenBank/DDBJ whole genome shotgun (WGS) entry which is preliminary data.</text>
</comment>
<name>A0A2A4FSK5_9SPHN</name>
<reference evidence="2 3" key="1">
    <citation type="submission" date="2017-09" db="EMBL/GenBank/DDBJ databases">
        <title>The Catabolism of 3,6-Dichlorosalicylic acid is Initiated by the Cytochrome P450 Monooxygenase DsmABC in Rhizorhabdus dicambivorans Ndbn-20.</title>
        <authorList>
            <person name="Na L."/>
        </authorList>
    </citation>
    <scope>NUCLEOTIDE SEQUENCE [LARGE SCALE GENOMIC DNA]</scope>
    <source>
        <strain evidence="2 3">Ndbn-20m</strain>
    </source>
</reference>
<keyword evidence="3" id="KW-1185">Reference proteome</keyword>
<dbReference type="Proteomes" id="UP000218934">
    <property type="component" value="Unassembled WGS sequence"/>
</dbReference>